<protein>
    <recommendedName>
        <fullName evidence="3">General stress protein CsbD</fullName>
    </recommendedName>
</protein>
<organism evidence="1 2">
    <name type="scientific">Fusibacter paucivorans</name>
    <dbReference type="NCBI Taxonomy" id="76009"/>
    <lineage>
        <taxon>Bacteria</taxon>
        <taxon>Bacillati</taxon>
        <taxon>Bacillota</taxon>
        <taxon>Clostridia</taxon>
        <taxon>Eubacteriales</taxon>
        <taxon>Eubacteriales Family XII. Incertae Sedis</taxon>
        <taxon>Fusibacter</taxon>
    </lineage>
</organism>
<dbReference type="SUPFAM" id="SSF69047">
    <property type="entry name" value="Hypothetical protein YjbJ"/>
    <property type="match status" value="1"/>
</dbReference>
<sequence>MNRNQLEIEWDEMKEEVKMRWDELTDNDLDEIEANLESLVGIIEKRCGVSHAEAEKEVNDFSHAWVNRNFQ</sequence>
<evidence type="ECO:0000313" key="1">
    <source>
        <dbReference type="EMBL" id="MBS7526320.1"/>
    </source>
</evidence>
<accession>A0ABS5PMA1</accession>
<dbReference type="EMBL" id="JAHBCL010000009">
    <property type="protein sequence ID" value="MBS7526320.1"/>
    <property type="molecule type" value="Genomic_DNA"/>
</dbReference>
<reference evidence="1 2" key="1">
    <citation type="submission" date="2021-05" db="EMBL/GenBank/DDBJ databases">
        <title>Fusibacter ferrireducens sp. nov., an anaerobic, sulfur- and Fe-reducing bacterium isolated from the mangrove sediment.</title>
        <authorList>
            <person name="Qiu D."/>
        </authorList>
    </citation>
    <scope>NUCLEOTIDE SEQUENCE [LARGE SCALE GENOMIC DNA]</scope>
    <source>
        <strain evidence="1 2">DSM 12116</strain>
    </source>
</reference>
<proteinExistence type="predicted"/>
<dbReference type="RefSeq" id="WP_213236141.1">
    <property type="nucleotide sequence ID" value="NZ_JAHBCL010000009.1"/>
</dbReference>
<keyword evidence="2" id="KW-1185">Reference proteome</keyword>
<evidence type="ECO:0008006" key="3">
    <source>
        <dbReference type="Google" id="ProtNLM"/>
    </source>
</evidence>
<comment type="caution">
    <text evidence="1">The sequence shown here is derived from an EMBL/GenBank/DDBJ whole genome shotgun (WGS) entry which is preliminary data.</text>
</comment>
<dbReference type="InterPro" id="IPR036629">
    <property type="entry name" value="YjbJ_sf"/>
</dbReference>
<dbReference type="Proteomes" id="UP000746471">
    <property type="component" value="Unassembled WGS sequence"/>
</dbReference>
<dbReference type="Gene3D" id="1.10.1470.10">
    <property type="entry name" value="YjbJ"/>
    <property type="match status" value="1"/>
</dbReference>
<evidence type="ECO:0000313" key="2">
    <source>
        <dbReference type="Proteomes" id="UP000746471"/>
    </source>
</evidence>
<gene>
    <name evidence="1" type="ORF">KHM83_06495</name>
</gene>
<name>A0ABS5PMA1_9FIRM</name>